<accession>A0A453SGQ9</accession>
<dbReference type="AlphaFoldDB" id="A0A453SGQ9"/>
<dbReference type="SUPFAM" id="SSF53474">
    <property type="entry name" value="alpha/beta-Hydrolases"/>
    <property type="match status" value="1"/>
</dbReference>
<dbReference type="InterPro" id="IPR052920">
    <property type="entry name" value="DNA-binding_regulatory"/>
</dbReference>
<reference evidence="2" key="1">
    <citation type="journal article" date="2014" name="Science">
        <title>Ancient hybridizations among the ancestral genomes of bread wheat.</title>
        <authorList>
            <consortium name="International Wheat Genome Sequencing Consortium,"/>
            <person name="Marcussen T."/>
            <person name="Sandve S.R."/>
            <person name="Heier L."/>
            <person name="Spannagl M."/>
            <person name="Pfeifer M."/>
            <person name="Jakobsen K.S."/>
            <person name="Wulff B.B."/>
            <person name="Steuernagel B."/>
            <person name="Mayer K.F."/>
            <person name="Olsen O.A."/>
        </authorList>
    </citation>
    <scope>NUCLEOTIDE SEQUENCE [LARGE SCALE GENOMIC DNA]</scope>
    <source>
        <strain evidence="2">cv. AL8/78</strain>
    </source>
</reference>
<dbReference type="EnsemblPlants" id="AET7Gv20935700.27">
    <property type="protein sequence ID" value="AET7Gv20935700.27"/>
    <property type="gene ID" value="AET7Gv20935700"/>
</dbReference>
<reference evidence="1" key="5">
    <citation type="journal article" date="2021" name="G3 (Bethesda)">
        <title>Aegilops tauschii genome assembly Aet v5.0 features greater sequence contiguity and improved annotation.</title>
        <authorList>
            <person name="Wang L."/>
            <person name="Zhu T."/>
            <person name="Rodriguez J.C."/>
            <person name="Deal K.R."/>
            <person name="Dubcovsky J."/>
            <person name="McGuire P.E."/>
            <person name="Lux T."/>
            <person name="Spannagl M."/>
            <person name="Mayer K.F.X."/>
            <person name="Baldrich P."/>
            <person name="Meyers B.C."/>
            <person name="Huo N."/>
            <person name="Gu Y.Q."/>
            <person name="Zhou H."/>
            <person name="Devos K.M."/>
            <person name="Bennetzen J.L."/>
            <person name="Unver T."/>
            <person name="Budak H."/>
            <person name="Gulick P.J."/>
            <person name="Galiba G."/>
            <person name="Kalapos B."/>
            <person name="Nelson D.R."/>
            <person name="Li P."/>
            <person name="You F.M."/>
            <person name="Luo M.C."/>
            <person name="Dvorak J."/>
        </authorList>
    </citation>
    <scope>NUCLEOTIDE SEQUENCE [LARGE SCALE GENOMIC DNA]</scope>
    <source>
        <strain evidence="1">cv. AL8/78</strain>
    </source>
</reference>
<dbReference type="Gene3D" id="3.40.50.1820">
    <property type="entry name" value="alpha/beta hydrolase"/>
    <property type="match status" value="1"/>
</dbReference>
<reference evidence="1" key="3">
    <citation type="journal article" date="2017" name="Nature">
        <title>Genome sequence of the progenitor of the wheat D genome Aegilops tauschii.</title>
        <authorList>
            <person name="Luo M.C."/>
            <person name="Gu Y.Q."/>
            <person name="Puiu D."/>
            <person name="Wang H."/>
            <person name="Twardziok S.O."/>
            <person name="Deal K.R."/>
            <person name="Huo N."/>
            <person name="Zhu T."/>
            <person name="Wang L."/>
            <person name="Wang Y."/>
            <person name="McGuire P.E."/>
            <person name="Liu S."/>
            <person name="Long H."/>
            <person name="Ramasamy R.K."/>
            <person name="Rodriguez J.C."/>
            <person name="Van S.L."/>
            <person name="Yuan L."/>
            <person name="Wang Z."/>
            <person name="Xia Z."/>
            <person name="Xiao L."/>
            <person name="Anderson O.D."/>
            <person name="Ouyang S."/>
            <person name="Liang Y."/>
            <person name="Zimin A.V."/>
            <person name="Pertea G."/>
            <person name="Qi P."/>
            <person name="Bennetzen J.L."/>
            <person name="Dai X."/>
            <person name="Dawson M.W."/>
            <person name="Muller H.G."/>
            <person name="Kugler K."/>
            <person name="Rivarola-Duarte L."/>
            <person name="Spannagl M."/>
            <person name="Mayer K.F.X."/>
            <person name="Lu F.H."/>
            <person name="Bevan M.W."/>
            <person name="Leroy P."/>
            <person name="Li P."/>
            <person name="You F.M."/>
            <person name="Sun Q."/>
            <person name="Liu Z."/>
            <person name="Lyons E."/>
            <person name="Wicker T."/>
            <person name="Salzberg S.L."/>
            <person name="Devos K.M."/>
            <person name="Dvorak J."/>
        </authorList>
    </citation>
    <scope>NUCLEOTIDE SEQUENCE [LARGE SCALE GENOMIC DNA]</scope>
    <source>
        <strain evidence="1">cv. AL8/78</strain>
    </source>
</reference>
<dbReference type="InterPro" id="IPR029058">
    <property type="entry name" value="AB_hydrolase_fold"/>
</dbReference>
<keyword evidence="2" id="KW-1185">Reference proteome</keyword>
<dbReference type="Gramene" id="AET7Gv20935700.27">
    <property type="protein sequence ID" value="AET7Gv20935700.27"/>
    <property type="gene ID" value="AET7Gv20935700"/>
</dbReference>
<evidence type="ECO:0008006" key="3">
    <source>
        <dbReference type="Google" id="ProtNLM"/>
    </source>
</evidence>
<evidence type="ECO:0000313" key="1">
    <source>
        <dbReference type="EnsemblPlants" id="AET7Gv20935700.27"/>
    </source>
</evidence>
<dbReference type="Proteomes" id="UP000015105">
    <property type="component" value="Chromosome 7D"/>
</dbReference>
<sequence>GVWGSWWAAAVHEPRKPAPPLRLWLGSSRGAMIEQFVNFVIRPPRAEYNPDQYLWEPEFTLAGRKYKRIDLELSNERNQTLKCSHYVPAIIPENTALPCVIYCHGNSGCRADANEAAVILLPSNITLFALDFAGSGLSGGEYVSLGWHEVHIHY</sequence>
<protein>
    <recommendedName>
        <fullName evidence="3">Serine aminopeptidase S33 domain-containing protein</fullName>
    </recommendedName>
</protein>
<evidence type="ECO:0000313" key="2">
    <source>
        <dbReference type="Proteomes" id="UP000015105"/>
    </source>
</evidence>
<dbReference type="PANTHER" id="PTHR43358:SF1">
    <property type="entry name" value="ALPHA_BETA-HYDROLASES SUPERFAMILY PROTEIN"/>
    <property type="match status" value="1"/>
</dbReference>
<dbReference type="PANTHER" id="PTHR43358">
    <property type="entry name" value="ALPHA/BETA-HYDROLASE"/>
    <property type="match status" value="1"/>
</dbReference>
<name>A0A453SGQ9_AEGTS</name>
<reference evidence="1" key="4">
    <citation type="submission" date="2019-03" db="UniProtKB">
        <authorList>
            <consortium name="EnsemblPlants"/>
        </authorList>
    </citation>
    <scope>IDENTIFICATION</scope>
</reference>
<proteinExistence type="predicted"/>
<reference evidence="2" key="2">
    <citation type="journal article" date="2017" name="Nat. Plants">
        <title>The Aegilops tauschii genome reveals multiple impacts of transposons.</title>
        <authorList>
            <person name="Zhao G."/>
            <person name="Zou C."/>
            <person name="Li K."/>
            <person name="Wang K."/>
            <person name="Li T."/>
            <person name="Gao L."/>
            <person name="Zhang X."/>
            <person name="Wang H."/>
            <person name="Yang Z."/>
            <person name="Liu X."/>
            <person name="Jiang W."/>
            <person name="Mao L."/>
            <person name="Kong X."/>
            <person name="Jiao Y."/>
            <person name="Jia J."/>
        </authorList>
    </citation>
    <scope>NUCLEOTIDE SEQUENCE [LARGE SCALE GENOMIC DNA]</scope>
    <source>
        <strain evidence="2">cv. AL8/78</strain>
    </source>
</reference>
<organism evidence="1 2">
    <name type="scientific">Aegilops tauschii subsp. strangulata</name>
    <name type="common">Goatgrass</name>
    <dbReference type="NCBI Taxonomy" id="200361"/>
    <lineage>
        <taxon>Eukaryota</taxon>
        <taxon>Viridiplantae</taxon>
        <taxon>Streptophyta</taxon>
        <taxon>Embryophyta</taxon>
        <taxon>Tracheophyta</taxon>
        <taxon>Spermatophyta</taxon>
        <taxon>Magnoliopsida</taxon>
        <taxon>Liliopsida</taxon>
        <taxon>Poales</taxon>
        <taxon>Poaceae</taxon>
        <taxon>BOP clade</taxon>
        <taxon>Pooideae</taxon>
        <taxon>Triticodae</taxon>
        <taxon>Triticeae</taxon>
        <taxon>Triticinae</taxon>
        <taxon>Aegilops</taxon>
    </lineage>
</organism>